<reference evidence="3" key="1">
    <citation type="submission" date="2019-04" db="EMBL/GenBank/DDBJ databases">
        <authorList>
            <person name="Brambilla D."/>
        </authorList>
    </citation>
    <scope>NUCLEOTIDE SEQUENCE</scope>
    <source>
        <strain evidence="3">BAL1</strain>
    </source>
</reference>
<proteinExistence type="predicted"/>
<organism evidence="3">
    <name type="scientific">Rheinheimera sp. BAL341</name>
    <dbReference type="NCBI Taxonomy" id="1708203"/>
    <lineage>
        <taxon>Bacteria</taxon>
        <taxon>Pseudomonadati</taxon>
        <taxon>Pseudomonadota</taxon>
        <taxon>Gammaproteobacteria</taxon>
        <taxon>Chromatiales</taxon>
        <taxon>Chromatiaceae</taxon>
        <taxon>Rheinheimera</taxon>
    </lineage>
</organism>
<sequence>MFNKTFLVFVILLLLTLNVAAQSKLFGPAKYQSEDFSYYQRFHWSKPVERKILYEAIANGQNHMLNKMQTCSGKTSDLTTWFDAFKLGADEVLNTEIDKGLRDGFEEHILHIFPEDGMQVAHWLVRNYAEEHYRAYTGGNLKDLKDKFWLYCLEKLPVKLFTEAAQRRANQHPDDPIPWQEFVREGEENL</sequence>
<dbReference type="EMBL" id="CAAJGR010000061">
    <property type="protein sequence ID" value="VHO02297.1"/>
    <property type="molecule type" value="Genomic_DNA"/>
</dbReference>
<evidence type="ECO:0008006" key="4">
    <source>
        <dbReference type="Google" id="ProtNLM"/>
    </source>
</evidence>
<feature type="signal peptide" evidence="2">
    <location>
        <begin position="1"/>
        <end position="21"/>
    </location>
</feature>
<feature type="region of interest" description="Disordered" evidence="1">
    <location>
        <begin position="170"/>
        <end position="190"/>
    </location>
</feature>
<accession>A0A486XLM9</accession>
<name>A0A486XLM9_9GAMM</name>
<evidence type="ECO:0000256" key="1">
    <source>
        <dbReference type="SAM" id="MobiDB-lite"/>
    </source>
</evidence>
<feature type="chain" id="PRO_5019857380" description="Orphan protein" evidence="2">
    <location>
        <begin position="22"/>
        <end position="190"/>
    </location>
</feature>
<evidence type="ECO:0000256" key="2">
    <source>
        <dbReference type="SAM" id="SignalP"/>
    </source>
</evidence>
<gene>
    <name evidence="3" type="ORF">BAL341_711</name>
</gene>
<protein>
    <recommendedName>
        <fullName evidence="4">Orphan protein</fullName>
    </recommendedName>
</protein>
<evidence type="ECO:0000313" key="3">
    <source>
        <dbReference type="EMBL" id="VHO02297.1"/>
    </source>
</evidence>
<dbReference type="AlphaFoldDB" id="A0A486XLM9"/>
<keyword evidence="2" id="KW-0732">Signal</keyword>